<dbReference type="EMBL" id="JAULSR010000005">
    <property type="protein sequence ID" value="KAK0618546.1"/>
    <property type="molecule type" value="Genomic_DNA"/>
</dbReference>
<organism evidence="2 3">
    <name type="scientific">Bombardia bombarda</name>
    <dbReference type="NCBI Taxonomy" id="252184"/>
    <lineage>
        <taxon>Eukaryota</taxon>
        <taxon>Fungi</taxon>
        <taxon>Dikarya</taxon>
        <taxon>Ascomycota</taxon>
        <taxon>Pezizomycotina</taxon>
        <taxon>Sordariomycetes</taxon>
        <taxon>Sordariomycetidae</taxon>
        <taxon>Sordariales</taxon>
        <taxon>Lasiosphaeriaceae</taxon>
        <taxon>Bombardia</taxon>
    </lineage>
</organism>
<reference evidence="2" key="1">
    <citation type="submission" date="2023-06" db="EMBL/GenBank/DDBJ databases">
        <title>Genome-scale phylogeny and comparative genomics of the fungal order Sordariales.</title>
        <authorList>
            <consortium name="Lawrence Berkeley National Laboratory"/>
            <person name="Hensen N."/>
            <person name="Bonometti L."/>
            <person name="Westerberg I."/>
            <person name="Brannstrom I.O."/>
            <person name="Guillou S."/>
            <person name="Cros-Aarteil S."/>
            <person name="Calhoun S."/>
            <person name="Haridas S."/>
            <person name="Kuo A."/>
            <person name="Mondo S."/>
            <person name="Pangilinan J."/>
            <person name="Riley R."/>
            <person name="LaButti K."/>
            <person name="Andreopoulos B."/>
            <person name="Lipzen A."/>
            <person name="Chen C."/>
            <person name="Yanf M."/>
            <person name="Daum C."/>
            <person name="Ng V."/>
            <person name="Clum A."/>
            <person name="Steindorff A."/>
            <person name="Ohm R."/>
            <person name="Martin F."/>
            <person name="Silar P."/>
            <person name="Natvig D."/>
            <person name="Lalanne C."/>
            <person name="Gautier V."/>
            <person name="Ament-velasquez S.L."/>
            <person name="Kruys A."/>
            <person name="Hutchinson M.I."/>
            <person name="Powell A.J."/>
            <person name="Barry K."/>
            <person name="Miller A.N."/>
            <person name="Grigoriev I.V."/>
            <person name="Debuchy R."/>
            <person name="Gladieux P."/>
            <person name="Thoren M.H."/>
            <person name="Johannesson H."/>
        </authorList>
    </citation>
    <scope>NUCLEOTIDE SEQUENCE</scope>
    <source>
        <strain evidence="2">SMH3391-2</strain>
    </source>
</reference>
<evidence type="ECO:0000313" key="3">
    <source>
        <dbReference type="Proteomes" id="UP001174934"/>
    </source>
</evidence>
<dbReference type="Proteomes" id="UP001174934">
    <property type="component" value="Unassembled WGS sequence"/>
</dbReference>
<proteinExistence type="predicted"/>
<evidence type="ECO:0000256" key="1">
    <source>
        <dbReference type="SAM" id="MobiDB-lite"/>
    </source>
</evidence>
<name>A0AA40BYH2_9PEZI</name>
<sequence>MVYKQTTAAARGRRWLGRRKAESGKLMGEWMGWDGMGWDGRARIELSMDGKDGGVRQGSGSTIRRSGTDRRVWVLWETSMDDGPLSSSSWSSSSPSSAAFPPLSVFFFPPCPPSTTPGCLRSLLYPVRPTALRHRTAPCTGGRLAPRGTFLIDQGADRLRAGVGARGHAWDSQSHPAEPHLTPGHRTRGMQHSSHNRATTGAISDAPSLVYVQLWCFGATSKP</sequence>
<feature type="region of interest" description="Disordered" evidence="1">
    <location>
        <begin position="167"/>
        <end position="193"/>
    </location>
</feature>
<dbReference type="AlphaFoldDB" id="A0AA40BYH2"/>
<protein>
    <submittedName>
        <fullName evidence="2">Uncharacterized protein</fullName>
    </submittedName>
</protein>
<evidence type="ECO:0000313" key="2">
    <source>
        <dbReference type="EMBL" id="KAK0618546.1"/>
    </source>
</evidence>
<accession>A0AA40BYH2</accession>
<gene>
    <name evidence="2" type="ORF">B0T17DRAFT_510074</name>
</gene>
<comment type="caution">
    <text evidence="2">The sequence shown here is derived from an EMBL/GenBank/DDBJ whole genome shotgun (WGS) entry which is preliminary data.</text>
</comment>
<keyword evidence="3" id="KW-1185">Reference proteome</keyword>